<evidence type="ECO:0000259" key="9">
    <source>
        <dbReference type="SMART" id="SM00481"/>
    </source>
</evidence>
<comment type="similarity">
    <text evidence="2 8">Belongs to the PHP hydrolase family. HisK subfamily.</text>
</comment>
<comment type="catalytic activity">
    <reaction evidence="7 8">
        <text>L-histidinol phosphate + H2O = L-histidinol + phosphate</text>
        <dbReference type="Rhea" id="RHEA:14465"/>
        <dbReference type="ChEBI" id="CHEBI:15377"/>
        <dbReference type="ChEBI" id="CHEBI:43474"/>
        <dbReference type="ChEBI" id="CHEBI:57699"/>
        <dbReference type="ChEBI" id="CHEBI:57980"/>
        <dbReference type="EC" id="3.1.3.15"/>
    </reaction>
</comment>
<evidence type="ECO:0000256" key="8">
    <source>
        <dbReference type="RuleBase" id="RU366003"/>
    </source>
</evidence>
<sequence>MLVDTHSHTYFSDGADSPQAMVEVAEQAGLDLLCITDHLTLPVWLDPRAECSVAEKDLPLWRQEITEAAARVSIPVLWGAECDWYEGCEPLIERWSKEVQIRLGSVHWVDGRPIDDPEDLSFWEDEGPDTVWQRYVEAWCAACESTADFDTMAHPDLPARFWHEGYAPSIDLEPLYKTMAECAHDTHRRVEVSTALLRKGGKRLYPDTPLLKHFSDAQVPVTFGSDAHRARDVGADLTEAHGVAWDLGYRFQEVPSTEGWRSVAL</sequence>
<keyword evidence="6 8" id="KW-0368">Histidine biosynthesis</keyword>
<dbReference type="UniPathway" id="UPA00031">
    <property type="reaction ID" value="UER00013"/>
</dbReference>
<evidence type="ECO:0000256" key="1">
    <source>
        <dbReference type="ARBA" id="ARBA00004970"/>
    </source>
</evidence>
<proteinExistence type="inferred from homology"/>
<dbReference type="EC" id="3.1.3.15" evidence="3 8"/>
<reference evidence="10 11" key="1">
    <citation type="submission" date="2019-04" db="EMBL/GenBank/DDBJ databases">
        <title>Microbes associate with the intestines of laboratory mice.</title>
        <authorList>
            <person name="Navarre W."/>
            <person name="Wong E."/>
            <person name="Huang K."/>
            <person name="Tropini C."/>
            <person name="Ng K."/>
            <person name="Yu B."/>
        </authorList>
    </citation>
    <scope>NUCLEOTIDE SEQUENCE [LARGE SCALE GENOMIC DNA]</scope>
    <source>
        <strain evidence="10 11">NM07_P-09</strain>
    </source>
</reference>
<evidence type="ECO:0000313" key="11">
    <source>
        <dbReference type="Proteomes" id="UP000310263"/>
    </source>
</evidence>
<keyword evidence="11" id="KW-1185">Reference proteome</keyword>
<evidence type="ECO:0000313" key="10">
    <source>
        <dbReference type="EMBL" id="TGY62257.1"/>
    </source>
</evidence>
<feature type="domain" description="Polymerase/histidinol phosphatase N-terminal" evidence="9">
    <location>
        <begin position="3"/>
        <end position="55"/>
    </location>
</feature>
<name>A0A4S2F1P2_9ACTN</name>
<dbReference type="AlphaFoldDB" id="A0A4S2F1P2"/>
<evidence type="ECO:0000256" key="3">
    <source>
        <dbReference type="ARBA" id="ARBA00013085"/>
    </source>
</evidence>
<comment type="caution">
    <text evidence="10">The sequence shown here is derived from an EMBL/GenBank/DDBJ whole genome shotgun (WGS) entry which is preliminary data.</text>
</comment>
<evidence type="ECO:0000256" key="4">
    <source>
        <dbReference type="ARBA" id="ARBA00022605"/>
    </source>
</evidence>
<dbReference type="RefSeq" id="WP_136012727.1">
    <property type="nucleotide sequence ID" value="NZ_SRYE01000003.1"/>
</dbReference>
<organism evidence="10 11">
    <name type="scientific">Muricaecibacterium torontonense</name>
    <dbReference type="NCBI Taxonomy" id="3032871"/>
    <lineage>
        <taxon>Bacteria</taxon>
        <taxon>Bacillati</taxon>
        <taxon>Actinomycetota</taxon>
        <taxon>Coriobacteriia</taxon>
        <taxon>Coriobacteriales</taxon>
        <taxon>Atopobiaceae</taxon>
        <taxon>Muricaecibacterium</taxon>
    </lineage>
</organism>
<protein>
    <recommendedName>
        <fullName evidence="3 8">Histidinol-phosphatase</fullName>
        <shortName evidence="8">HolPase</shortName>
        <ecNumber evidence="3 8">3.1.3.15</ecNumber>
    </recommendedName>
</protein>
<dbReference type="InterPro" id="IPR004013">
    <property type="entry name" value="PHP_dom"/>
</dbReference>
<keyword evidence="4 8" id="KW-0028">Amino-acid biosynthesis</keyword>
<evidence type="ECO:0000256" key="2">
    <source>
        <dbReference type="ARBA" id="ARBA00009152"/>
    </source>
</evidence>
<keyword evidence="5 8" id="KW-0378">Hydrolase</keyword>
<dbReference type="Proteomes" id="UP000310263">
    <property type="component" value="Unassembled WGS sequence"/>
</dbReference>
<dbReference type="GO" id="GO:0000105">
    <property type="term" value="P:L-histidine biosynthetic process"/>
    <property type="evidence" value="ECO:0007669"/>
    <property type="project" value="UniProtKB-UniRule"/>
</dbReference>
<dbReference type="InterPro" id="IPR010140">
    <property type="entry name" value="Histidinol_P_phosphatase_HisJ"/>
</dbReference>
<dbReference type="SUPFAM" id="SSF89550">
    <property type="entry name" value="PHP domain-like"/>
    <property type="match status" value="1"/>
</dbReference>
<dbReference type="Pfam" id="PF02811">
    <property type="entry name" value="PHP"/>
    <property type="match status" value="1"/>
</dbReference>
<dbReference type="InterPro" id="IPR016195">
    <property type="entry name" value="Pol/histidinol_Pase-like"/>
</dbReference>
<dbReference type="GO" id="GO:0004401">
    <property type="term" value="F:histidinol-phosphatase activity"/>
    <property type="evidence" value="ECO:0007669"/>
    <property type="project" value="UniProtKB-UniRule"/>
</dbReference>
<dbReference type="InterPro" id="IPR003141">
    <property type="entry name" value="Pol/His_phosphatase_N"/>
</dbReference>
<evidence type="ECO:0000256" key="6">
    <source>
        <dbReference type="ARBA" id="ARBA00023102"/>
    </source>
</evidence>
<dbReference type="PANTHER" id="PTHR21039">
    <property type="entry name" value="HISTIDINOL PHOSPHATASE-RELATED"/>
    <property type="match status" value="1"/>
</dbReference>
<dbReference type="GO" id="GO:0005737">
    <property type="term" value="C:cytoplasm"/>
    <property type="evidence" value="ECO:0007669"/>
    <property type="project" value="TreeGrafter"/>
</dbReference>
<dbReference type="SMART" id="SM00481">
    <property type="entry name" value="POLIIIAc"/>
    <property type="match status" value="1"/>
</dbReference>
<accession>A0A4S2F1P2</accession>
<dbReference type="PANTHER" id="PTHR21039:SF0">
    <property type="entry name" value="HISTIDINOL-PHOSPHATASE"/>
    <property type="match status" value="1"/>
</dbReference>
<evidence type="ECO:0000256" key="5">
    <source>
        <dbReference type="ARBA" id="ARBA00022801"/>
    </source>
</evidence>
<gene>
    <name evidence="10" type="ORF">E5334_06315</name>
</gene>
<dbReference type="EMBL" id="SRYE01000003">
    <property type="protein sequence ID" value="TGY62257.1"/>
    <property type="molecule type" value="Genomic_DNA"/>
</dbReference>
<dbReference type="Gene3D" id="3.20.20.140">
    <property type="entry name" value="Metal-dependent hydrolases"/>
    <property type="match status" value="1"/>
</dbReference>
<evidence type="ECO:0000256" key="7">
    <source>
        <dbReference type="ARBA" id="ARBA00049158"/>
    </source>
</evidence>
<comment type="pathway">
    <text evidence="1 8">Amino-acid biosynthesis; L-histidine biosynthesis; L-histidine from 5-phospho-alpha-D-ribose 1-diphosphate: step 8/9.</text>
</comment>
<dbReference type="OrthoDB" id="6637113at2"/>